<dbReference type="EMBL" id="MU157896">
    <property type="protein sequence ID" value="KAF9524590.1"/>
    <property type="molecule type" value="Genomic_DNA"/>
</dbReference>
<dbReference type="OrthoDB" id="10260758at2759"/>
<dbReference type="SUPFAM" id="SSF48452">
    <property type="entry name" value="TPR-like"/>
    <property type="match status" value="1"/>
</dbReference>
<gene>
    <name evidence="1" type="ORF">CPB83DRAFT_909795</name>
</gene>
<sequence length="415" mass="48413">MTIEELDNIPAIIEGKAEDEMETAARMMILADAYWKHYEGHDGSEGASRGQNLSQRCYEIIYENLGRWSWSTQWSLMKLCHWNISKTERTKIVDRVIALIGQLNEITDVHFVEDVILCCFRNDDYNDGVKALIQLYGGLKKGPYQGPWLRLLFSLHLEREEWDEAEALVARYPALTTYISKRTEANVCAYQGEMQIKRGQLADGEATLQKGVEAKWNQYDFEGHFSCCGHLLHLYLQQERWKDAEIVGLDLIKAKEFQMSNGYWPFSWDDAATKANRVITINRWRTLESWAGQNTQVYFLQELYSTKRQVAVAYAKLERYDEAQQLLEELTENKMHEENPILLASKELLVDLYIKLGKLDDAEKRQEEIIAAKSKSFGYDSDKIIPDLEKLVDIYQKNNHLGKRHHVKLRLLRYR</sequence>
<evidence type="ECO:0000313" key="2">
    <source>
        <dbReference type="Proteomes" id="UP000807306"/>
    </source>
</evidence>
<proteinExistence type="predicted"/>
<dbReference type="Proteomes" id="UP000807306">
    <property type="component" value="Unassembled WGS sequence"/>
</dbReference>
<dbReference type="AlphaFoldDB" id="A0A9P6E8U6"/>
<protein>
    <submittedName>
        <fullName evidence="1">Uncharacterized protein</fullName>
    </submittedName>
</protein>
<accession>A0A9P6E8U6</accession>
<dbReference type="InterPro" id="IPR011990">
    <property type="entry name" value="TPR-like_helical_dom_sf"/>
</dbReference>
<reference evidence="1" key="1">
    <citation type="submission" date="2020-11" db="EMBL/GenBank/DDBJ databases">
        <authorList>
            <consortium name="DOE Joint Genome Institute"/>
            <person name="Ahrendt S."/>
            <person name="Riley R."/>
            <person name="Andreopoulos W."/>
            <person name="Labutti K."/>
            <person name="Pangilinan J."/>
            <person name="Ruiz-Duenas F.J."/>
            <person name="Barrasa J.M."/>
            <person name="Sanchez-Garcia M."/>
            <person name="Camarero S."/>
            <person name="Miyauchi S."/>
            <person name="Serrano A."/>
            <person name="Linde D."/>
            <person name="Babiker R."/>
            <person name="Drula E."/>
            <person name="Ayuso-Fernandez I."/>
            <person name="Pacheco R."/>
            <person name="Padilla G."/>
            <person name="Ferreira P."/>
            <person name="Barriuso J."/>
            <person name="Kellner H."/>
            <person name="Castanera R."/>
            <person name="Alfaro M."/>
            <person name="Ramirez L."/>
            <person name="Pisabarro A.G."/>
            <person name="Kuo A."/>
            <person name="Tritt A."/>
            <person name="Lipzen A."/>
            <person name="He G."/>
            <person name="Yan M."/>
            <person name="Ng V."/>
            <person name="Cullen D."/>
            <person name="Martin F."/>
            <person name="Rosso M.-N."/>
            <person name="Henrissat B."/>
            <person name="Hibbett D."/>
            <person name="Martinez A.T."/>
            <person name="Grigoriev I.V."/>
        </authorList>
    </citation>
    <scope>NUCLEOTIDE SEQUENCE</scope>
    <source>
        <strain evidence="1">CBS 506.95</strain>
    </source>
</reference>
<comment type="caution">
    <text evidence="1">The sequence shown here is derived from an EMBL/GenBank/DDBJ whole genome shotgun (WGS) entry which is preliminary data.</text>
</comment>
<dbReference type="Gene3D" id="1.25.40.10">
    <property type="entry name" value="Tetratricopeptide repeat domain"/>
    <property type="match status" value="1"/>
</dbReference>
<evidence type="ECO:0000313" key="1">
    <source>
        <dbReference type="EMBL" id="KAF9524590.1"/>
    </source>
</evidence>
<organism evidence="1 2">
    <name type="scientific">Crepidotus variabilis</name>
    <dbReference type="NCBI Taxonomy" id="179855"/>
    <lineage>
        <taxon>Eukaryota</taxon>
        <taxon>Fungi</taxon>
        <taxon>Dikarya</taxon>
        <taxon>Basidiomycota</taxon>
        <taxon>Agaricomycotina</taxon>
        <taxon>Agaricomycetes</taxon>
        <taxon>Agaricomycetidae</taxon>
        <taxon>Agaricales</taxon>
        <taxon>Agaricineae</taxon>
        <taxon>Crepidotaceae</taxon>
        <taxon>Crepidotus</taxon>
    </lineage>
</organism>
<name>A0A9P6E8U6_9AGAR</name>
<keyword evidence="2" id="KW-1185">Reference proteome</keyword>